<dbReference type="Pfam" id="PF05190">
    <property type="entry name" value="MutS_IV"/>
    <property type="match status" value="1"/>
</dbReference>
<reference evidence="7" key="1">
    <citation type="submission" date="2019-09" db="UniProtKB">
        <authorList>
            <consortium name="WormBaseParasite"/>
        </authorList>
    </citation>
    <scope>IDENTIFICATION</scope>
</reference>
<keyword evidence="2" id="KW-0547">Nucleotide-binding</keyword>
<dbReference type="InterPro" id="IPR000432">
    <property type="entry name" value="DNA_mismatch_repair_MutS_C"/>
</dbReference>
<dbReference type="GO" id="GO:0006298">
    <property type="term" value="P:mismatch repair"/>
    <property type="evidence" value="ECO:0007669"/>
    <property type="project" value="InterPro"/>
</dbReference>
<dbReference type="GO" id="GO:0005524">
    <property type="term" value="F:ATP binding"/>
    <property type="evidence" value="ECO:0007669"/>
    <property type="project" value="UniProtKB-KW"/>
</dbReference>
<dbReference type="PANTHER" id="PTHR11361">
    <property type="entry name" value="DNA MISMATCH REPAIR PROTEIN MUTS FAMILY MEMBER"/>
    <property type="match status" value="1"/>
</dbReference>
<evidence type="ECO:0000313" key="6">
    <source>
        <dbReference type="Proteomes" id="UP000050761"/>
    </source>
</evidence>
<dbReference type="GO" id="GO:0030983">
    <property type="term" value="F:mismatched DNA binding"/>
    <property type="evidence" value="ECO:0007669"/>
    <property type="project" value="InterPro"/>
</dbReference>
<evidence type="ECO:0000259" key="5">
    <source>
        <dbReference type="PROSITE" id="PS00486"/>
    </source>
</evidence>
<dbReference type="InterPro" id="IPR007861">
    <property type="entry name" value="DNA_mismatch_repair_MutS_clamp"/>
</dbReference>
<keyword evidence="6" id="KW-1185">Reference proteome</keyword>
<comment type="similarity">
    <text evidence="1">Belongs to the DNA mismatch repair MutS family.</text>
</comment>
<dbReference type="InterPro" id="IPR027417">
    <property type="entry name" value="P-loop_NTPase"/>
</dbReference>
<dbReference type="WBParaSite" id="HPBE_0001122601-mRNA-1">
    <property type="protein sequence ID" value="HPBE_0001122601-mRNA-1"/>
    <property type="gene ID" value="HPBE_0001122601"/>
</dbReference>
<dbReference type="GO" id="GO:0140664">
    <property type="term" value="F:ATP-dependent DNA damage sensor activity"/>
    <property type="evidence" value="ECO:0007669"/>
    <property type="project" value="InterPro"/>
</dbReference>
<evidence type="ECO:0000313" key="7">
    <source>
        <dbReference type="WBParaSite" id="HPBE_0001122601-mRNA-1"/>
    </source>
</evidence>
<accession>A0A183FT67</accession>
<dbReference type="SUPFAM" id="SSF52540">
    <property type="entry name" value="P-loop containing nucleoside triphosphate hydrolases"/>
    <property type="match status" value="1"/>
</dbReference>
<evidence type="ECO:0000256" key="2">
    <source>
        <dbReference type="ARBA" id="ARBA00022741"/>
    </source>
</evidence>
<dbReference type="Pfam" id="PF00488">
    <property type="entry name" value="MutS_V"/>
    <property type="match status" value="1"/>
</dbReference>
<dbReference type="Gene3D" id="3.40.50.300">
    <property type="entry name" value="P-loop containing nucleotide triphosphate hydrolases"/>
    <property type="match status" value="1"/>
</dbReference>
<dbReference type="PROSITE" id="PS00486">
    <property type="entry name" value="DNA_MISMATCH_REPAIR_2"/>
    <property type="match status" value="1"/>
</dbReference>
<name>A0A183FT67_HELPZ</name>
<dbReference type="SMART" id="SM00534">
    <property type="entry name" value="MUTSac"/>
    <property type="match status" value="1"/>
</dbReference>
<dbReference type="GO" id="GO:0051026">
    <property type="term" value="P:chiasma assembly"/>
    <property type="evidence" value="ECO:0007669"/>
    <property type="project" value="TreeGrafter"/>
</dbReference>
<evidence type="ECO:0000256" key="4">
    <source>
        <dbReference type="ARBA" id="ARBA00023125"/>
    </source>
</evidence>
<keyword evidence="4" id="KW-0238">DNA-binding</keyword>
<dbReference type="InterPro" id="IPR045076">
    <property type="entry name" value="MutS"/>
</dbReference>
<dbReference type="SUPFAM" id="SSF48334">
    <property type="entry name" value="DNA repair protein MutS, domain III"/>
    <property type="match status" value="1"/>
</dbReference>
<dbReference type="AlphaFoldDB" id="A0A183FT67"/>
<dbReference type="GO" id="GO:0005634">
    <property type="term" value="C:nucleus"/>
    <property type="evidence" value="ECO:0007669"/>
    <property type="project" value="TreeGrafter"/>
</dbReference>
<evidence type="ECO:0000256" key="1">
    <source>
        <dbReference type="ARBA" id="ARBA00006271"/>
    </source>
</evidence>
<evidence type="ECO:0000256" key="3">
    <source>
        <dbReference type="ARBA" id="ARBA00022840"/>
    </source>
</evidence>
<dbReference type="InterPro" id="IPR036187">
    <property type="entry name" value="DNA_mismatch_repair_MutS_sf"/>
</dbReference>
<sequence>LDRAKELYRRLPAILTRVAQEESRRLEADTCSVAYVPMIGYLLSVPRDFDVSTFLLSLQVIFTTGDTTNVKSDRMRELDEELGDVKMKIIDKETTITIRTSAWMLSHSSMLLSLERVGSQLDAAISLALTARIYGWNRPKFVEEPIIDATRVVHPLSKIVTEHFVANPVSSGGESSRIKVFTGPNACGKSVYLKQVGILVFLAHIGSFVPAEVAHIGIVNRILTRMYSIDSVLDGMSTFAKDLNQVSIALRRGDERSLIIIDEFGKGTMTEVGLPLLASTLSYWAAKGNDGCPHIFVASHFHALPNFVTDEHDVVSYHVGQKVLAVLTGQLQTDVTFFILPDPVEI</sequence>
<protein>
    <submittedName>
        <fullName evidence="7">DNA_MISMATCH_REPAIR_2 domain-containing protein</fullName>
    </submittedName>
</protein>
<organism evidence="6 7">
    <name type="scientific">Heligmosomoides polygyrus</name>
    <name type="common">Parasitic roundworm</name>
    <dbReference type="NCBI Taxonomy" id="6339"/>
    <lineage>
        <taxon>Eukaryota</taxon>
        <taxon>Metazoa</taxon>
        <taxon>Ecdysozoa</taxon>
        <taxon>Nematoda</taxon>
        <taxon>Chromadorea</taxon>
        <taxon>Rhabditida</taxon>
        <taxon>Rhabditina</taxon>
        <taxon>Rhabditomorpha</taxon>
        <taxon>Strongyloidea</taxon>
        <taxon>Heligmosomidae</taxon>
        <taxon>Heligmosomoides</taxon>
    </lineage>
</organism>
<dbReference type="Proteomes" id="UP000050761">
    <property type="component" value="Unassembled WGS sequence"/>
</dbReference>
<proteinExistence type="inferred from homology"/>
<feature type="domain" description="DNA mismatch repair proteins mutS family" evidence="5">
    <location>
        <begin position="257"/>
        <end position="273"/>
    </location>
</feature>
<dbReference type="PANTHER" id="PTHR11361:SF20">
    <property type="entry name" value="MUTS PROTEIN HOMOLOG 5"/>
    <property type="match status" value="1"/>
</dbReference>
<keyword evidence="3" id="KW-0067">ATP-binding</keyword>